<proteinExistence type="predicted"/>
<dbReference type="InParanoid" id="E9G6G4"/>
<sequence length="89" mass="9897">MFQEIFRLAPTSSLTCTILNSPVTHSFTSTSWTPSGAAVRKAVERAGGSRLKTLWRRQAPSREMIPATSPQPAKEYSHALVTRLNRKNI</sequence>
<keyword evidence="2" id="KW-1185">Reference proteome</keyword>
<dbReference type="HOGENOM" id="CLU_2457029_0_0_1"/>
<protein>
    <submittedName>
        <fullName evidence="1">Uncharacterized protein</fullName>
    </submittedName>
</protein>
<reference evidence="1 2" key="1">
    <citation type="journal article" date="2011" name="Science">
        <title>The ecoresponsive genome of Daphnia pulex.</title>
        <authorList>
            <person name="Colbourne J.K."/>
            <person name="Pfrender M.E."/>
            <person name="Gilbert D."/>
            <person name="Thomas W.K."/>
            <person name="Tucker A."/>
            <person name="Oakley T.H."/>
            <person name="Tokishita S."/>
            <person name="Aerts A."/>
            <person name="Arnold G.J."/>
            <person name="Basu M.K."/>
            <person name="Bauer D.J."/>
            <person name="Caceres C.E."/>
            <person name="Carmel L."/>
            <person name="Casola C."/>
            <person name="Choi J.H."/>
            <person name="Detter J.C."/>
            <person name="Dong Q."/>
            <person name="Dusheyko S."/>
            <person name="Eads B.D."/>
            <person name="Frohlich T."/>
            <person name="Geiler-Samerotte K.A."/>
            <person name="Gerlach D."/>
            <person name="Hatcher P."/>
            <person name="Jogdeo S."/>
            <person name="Krijgsveld J."/>
            <person name="Kriventseva E.V."/>
            <person name="Kultz D."/>
            <person name="Laforsch C."/>
            <person name="Lindquist E."/>
            <person name="Lopez J."/>
            <person name="Manak J.R."/>
            <person name="Muller J."/>
            <person name="Pangilinan J."/>
            <person name="Patwardhan R.P."/>
            <person name="Pitluck S."/>
            <person name="Pritham E.J."/>
            <person name="Rechtsteiner A."/>
            <person name="Rho M."/>
            <person name="Rogozin I.B."/>
            <person name="Sakarya O."/>
            <person name="Salamov A."/>
            <person name="Schaack S."/>
            <person name="Shapiro H."/>
            <person name="Shiga Y."/>
            <person name="Skalitzky C."/>
            <person name="Smith Z."/>
            <person name="Souvorov A."/>
            <person name="Sung W."/>
            <person name="Tang Z."/>
            <person name="Tsuchiya D."/>
            <person name="Tu H."/>
            <person name="Vos H."/>
            <person name="Wang M."/>
            <person name="Wolf Y.I."/>
            <person name="Yamagata H."/>
            <person name="Yamada T."/>
            <person name="Ye Y."/>
            <person name="Shaw J.R."/>
            <person name="Andrews J."/>
            <person name="Crease T.J."/>
            <person name="Tang H."/>
            <person name="Lucas S.M."/>
            <person name="Robertson H.M."/>
            <person name="Bork P."/>
            <person name="Koonin E.V."/>
            <person name="Zdobnov E.M."/>
            <person name="Grigoriev I.V."/>
            <person name="Lynch M."/>
            <person name="Boore J.L."/>
        </authorList>
    </citation>
    <scope>NUCLEOTIDE SEQUENCE [LARGE SCALE GENOMIC DNA]</scope>
</reference>
<dbReference type="Proteomes" id="UP000000305">
    <property type="component" value="Unassembled WGS sequence"/>
</dbReference>
<evidence type="ECO:0000313" key="2">
    <source>
        <dbReference type="Proteomes" id="UP000000305"/>
    </source>
</evidence>
<organism evidence="1 2">
    <name type="scientific">Daphnia pulex</name>
    <name type="common">Water flea</name>
    <dbReference type="NCBI Taxonomy" id="6669"/>
    <lineage>
        <taxon>Eukaryota</taxon>
        <taxon>Metazoa</taxon>
        <taxon>Ecdysozoa</taxon>
        <taxon>Arthropoda</taxon>
        <taxon>Crustacea</taxon>
        <taxon>Branchiopoda</taxon>
        <taxon>Diplostraca</taxon>
        <taxon>Cladocera</taxon>
        <taxon>Anomopoda</taxon>
        <taxon>Daphniidae</taxon>
        <taxon>Daphnia</taxon>
    </lineage>
</organism>
<name>E9G6G4_DAPPU</name>
<dbReference type="EMBL" id="GL732533">
    <property type="protein sequence ID" value="EFX84996.1"/>
    <property type="molecule type" value="Genomic_DNA"/>
</dbReference>
<evidence type="ECO:0000313" key="1">
    <source>
        <dbReference type="EMBL" id="EFX84996.1"/>
    </source>
</evidence>
<accession>E9G6G4</accession>
<gene>
    <name evidence="1" type="ORF">DAPPUDRAFT_238455</name>
</gene>
<dbReference type="KEGG" id="dpx:DAPPUDRAFT_238455"/>
<dbReference type="AlphaFoldDB" id="E9G6G4"/>